<evidence type="ECO:0000313" key="2">
    <source>
        <dbReference type="EMBL" id="GFR89661.1"/>
    </source>
</evidence>
<gene>
    <name evidence="2" type="ORF">ElyMa_006130300</name>
</gene>
<proteinExistence type="predicted"/>
<feature type="region of interest" description="Disordered" evidence="1">
    <location>
        <begin position="133"/>
        <end position="153"/>
    </location>
</feature>
<dbReference type="EMBL" id="BMAT01012316">
    <property type="protein sequence ID" value="GFR89661.1"/>
    <property type="molecule type" value="Genomic_DNA"/>
</dbReference>
<organism evidence="2 3">
    <name type="scientific">Elysia marginata</name>
    <dbReference type="NCBI Taxonomy" id="1093978"/>
    <lineage>
        <taxon>Eukaryota</taxon>
        <taxon>Metazoa</taxon>
        <taxon>Spiralia</taxon>
        <taxon>Lophotrochozoa</taxon>
        <taxon>Mollusca</taxon>
        <taxon>Gastropoda</taxon>
        <taxon>Heterobranchia</taxon>
        <taxon>Euthyneura</taxon>
        <taxon>Panpulmonata</taxon>
        <taxon>Sacoglossa</taxon>
        <taxon>Placobranchoidea</taxon>
        <taxon>Plakobranchidae</taxon>
        <taxon>Elysia</taxon>
    </lineage>
</organism>
<accession>A0AAV4GYS4</accession>
<evidence type="ECO:0000313" key="3">
    <source>
        <dbReference type="Proteomes" id="UP000762676"/>
    </source>
</evidence>
<keyword evidence="3" id="KW-1185">Reference proteome</keyword>
<feature type="region of interest" description="Disordered" evidence="1">
    <location>
        <begin position="1"/>
        <end position="108"/>
    </location>
</feature>
<protein>
    <submittedName>
        <fullName evidence="2">Tctex1 domain-containing protein 1-like</fullName>
    </submittedName>
</protein>
<reference evidence="2 3" key="1">
    <citation type="journal article" date="2021" name="Elife">
        <title>Chloroplast acquisition without the gene transfer in kleptoplastic sea slugs, Plakobranchus ocellatus.</title>
        <authorList>
            <person name="Maeda T."/>
            <person name="Takahashi S."/>
            <person name="Yoshida T."/>
            <person name="Shimamura S."/>
            <person name="Takaki Y."/>
            <person name="Nagai Y."/>
            <person name="Toyoda A."/>
            <person name="Suzuki Y."/>
            <person name="Arimoto A."/>
            <person name="Ishii H."/>
            <person name="Satoh N."/>
            <person name="Nishiyama T."/>
            <person name="Hasebe M."/>
            <person name="Maruyama T."/>
            <person name="Minagawa J."/>
            <person name="Obokata J."/>
            <person name="Shigenobu S."/>
        </authorList>
    </citation>
    <scope>NUCLEOTIDE SEQUENCE [LARGE SCALE GENOMIC DNA]</scope>
</reference>
<comment type="caution">
    <text evidence="2">The sequence shown here is derived from an EMBL/GenBank/DDBJ whole genome shotgun (WGS) entry which is preliminary data.</text>
</comment>
<evidence type="ECO:0000256" key="1">
    <source>
        <dbReference type="SAM" id="MobiDB-lite"/>
    </source>
</evidence>
<dbReference type="AlphaFoldDB" id="A0AAV4GYS4"/>
<name>A0AAV4GYS4_9GAST</name>
<dbReference type="Proteomes" id="UP000762676">
    <property type="component" value="Unassembled WGS sequence"/>
</dbReference>
<sequence>MTTIRKSSVMLPGRADGATNGPKLSLATVAPKTPLPKTPGTPKRSTAGIDRQMSSFLSRRLAAAKDNASSAGDPAGSEDARSSVGDGAKKNSVVSGMFSRPSMSSGSNQRLSLVGLMASRRFAKKLMGRALEKRESTLGDGPPPVNYEPTYRMEPKSKFNTASVLEAVKDVIDNRLKDMK</sequence>